<evidence type="ECO:0000256" key="1">
    <source>
        <dbReference type="ARBA" id="ARBA00022737"/>
    </source>
</evidence>
<feature type="repeat" description="TPR" evidence="3">
    <location>
        <begin position="639"/>
        <end position="672"/>
    </location>
</feature>
<feature type="repeat" description="TPR" evidence="3">
    <location>
        <begin position="61"/>
        <end position="94"/>
    </location>
</feature>
<evidence type="ECO:0000256" key="2">
    <source>
        <dbReference type="ARBA" id="ARBA00022803"/>
    </source>
</evidence>
<dbReference type="Pfam" id="PF13432">
    <property type="entry name" value="TPR_16"/>
    <property type="match status" value="1"/>
</dbReference>
<dbReference type="InterPro" id="IPR050498">
    <property type="entry name" value="Ycf3"/>
</dbReference>
<feature type="compositionally biased region" description="Polar residues" evidence="4">
    <location>
        <begin position="464"/>
        <end position="482"/>
    </location>
</feature>
<dbReference type="SMART" id="SM00028">
    <property type="entry name" value="TPR"/>
    <property type="match status" value="11"/>
</dbReference>
<dbReference type="Pfam" id="PF00515">
    <property type="entry name" value="TPR_1"/>
    <property type="match status" value="2"/>
</dbReference>
<accession>A0A7C4EWL2</accession>
<name>A0A7C4EWL2_9BACT</name>
<feature type="compositionally biased region" description="Basic and acidic residues" evidence="4">
    <location>
        <begin position="562"/>
        <end position="580"/>
    </location>
</feature>
<dbReference type="AlphaFoldDB" id="A0A7C4EWL2"/>
<reference evidence="6" key="1">
    <citation type="journal article" date="2020" name="mSystems">
        <title>Genome- and Community-Level Interaction Insights into Carbon Utilization and Element Cycling Functions of Hydrothermarchaeota in Hydrothermal Sediment.</title>
        <authorList>
            <person name="Zhou Z."/>
            <person name="Liu Y."/>
            <person name="Xu W."/>
            <person name="Pan J."/>
            <person name="Luo Z.H."/>
            <person name="Li M."/>
        </authorList>
    </citation>
    <scope>NUCLEOTIDE SEQUENCE [LARGE SCALE GENOMIC DNA]</scope>
    <source>
        <strain evidence="6">SpSt-769</strain>
    </source>
</reference>
<dbReference type="PANTHER" id="PTHR44858:SF1">
    <property type="entry name" value="UDP-N-ACETYLGLUCOSAMINE--PEPTIDE N-ACETYLGLUCOSAMINYLTRANSFERASE SPINDLY-RELATED"/>
    <property type="match status" value="1"/>
</dbReference>
<organism evidence="6">
    <name type="scientific">Desulfomonile tiedjei</name>
    <dbReference type="NCBI Taxonomy" id="2358"/>
    <lineage>
        <taxon>Bacteria</taxon>
        <taxon>Pseudomonadati</taxon>
        <taxon>Thermodesulfobacteriota</taxon>
        <taxon>Desulfomonilia</taxon>
        <taxon>Desulfomonilales</taxon>
        <taxon>Desulfomonilaceae</taxon>
        <taxon>Desulfomonile</taxon>
    </lineage>
</organism>
<evidence type="ECO:0000256" key="4">
    <source>
        <dbReference type="SAM" id="MobiDB-lite"/>
    </source>
</evidence>
<evidence type="ECO:0000256" key="3">
    <source>
        <dbReference type="PROSITE-ProRule" id="PRU00339"/>
    </source>
</evidence>
<feature type="signal peptide" evidence="5">
    <location>
        <begin position="1"/>
        <end position="21"/>
    </location>
</feature>
<feature type="compositionally biased region" description="Basic and acidic residues" evidence="4">
    <location>
        <begin position="511"/>
        <end position="520"/>
    </location>
</feature>
<proteinExistence type="predicted"/>
<feature type="chain" id="PRO_5028467535" evidence="5">
    <location>
        <begin position="22"/>
        <end position="840"/>
    </location>
</feature>
<dbReference type="InterPro" id="IPR011990">
    <property type="entry name" value="TPR-like_helical_dom_sf"/>
</dbReference>
<feature type="compositionally biased region" description="Pro residues" evidence="4">
    <location>
        <begin position="484"/>
        <end position="500"/>
    </location>
</feature>
<feature type="repeat" description="TPR" evidence="3">
    <location>
        <begin position="129"/>
        <end position="162"/>
    </location>
</feature>
<dbReference type="PROSITE" id="PS50005">
    <property type="entry name" value="TPR"/>
    <property type="match status" value="4"/>
</dbReference>
<dbReference type="PANTHER" id="PTHR44858">
    <property type="entry name" value="TETRATRICOPEPTIDE REPEAT PROTEIN 6"/>
    <property type="match status" value="1"/>
</dbReference>
<feature type="region of interest" description="Disordered" evidence="4">
    <location>
        <begin position="432"/>
        <end position="617"/>
    </location>
</feature>
<evidence type="ECO:0000256" key="5">
    <source>
        <dbReference type="SAM" id="SignalP"/>
    </source>
</evidence>
<keyword evidence="2 3" id="KW-0802">TPR repeat</keyword>
<feature type="compositionally biased region" description="Polar residues" evidence="4">
    <location>
        <begin position="222"/>
        <end position="240"/>
    </location>
</feature>
<comment type="caution">
    <text evidence="6">The sequence shown here is derived from an EMBL/GenBank/DDBJ whole genome shotgun (WGS) entry which is preliminary data.</text>
</comment>
<feature type="repeat" description="TPR" evidence="3">
    <location>
        <begin position="95"/>
        <end position="128"/>
    </location>
</feature>
<dbReference type="EMBL" id="DTGT01000210">
    <property type="protein sequence ID" value="HGH60996.1"/>
    <property type="molecule type" value="Genomic_DNA"/>
</dbReference>
<dbReference type="PROSITE" id="PS50293">
    <property type="entry name" value="TPR_REGION"/>
    <property type="match status" value="3"/>
</dbReference>
<dbReference type="InterPro" id="IPR019734">
    <property type="entry name" value="TPR_rpt"/>
</dbReference>
<feature type="region of interest" description="Disordered" evidence="4">
    <location>
        <begin position="211"/>
        <end position="248"/>
    </location>
</feature>
<keyword evidence="1" id="KW-0677">Repeat</keyword>
<protein>
    <submittedName>
        <fullName evidence="6">Tetratricopeptide repeat protein</fullName>
    </submittedName>
</protein>
<evidence type="ECO:0000313" key="6">
    <source>
        <dbReference type="EMBL" id="HGH60996.1"/>
    </source>
</evidence>
<dbReference type="Gene3D" id="1.25.40.10">
    <property type="entry name" value="Tetratricopeptide repeat domain"/>
    <property type="match status" value="4"/>
</dbReference>
<sequence length="840" mass="92711">MKLLRGLFIISVLLTASSVLAATGDSVQQLYTEGLQAIKSGDAEKAVALLSQVIALNGFEARYYNDRGVAYKRLGDLDKALADYTKAIQLRPGYTHALNNRGLVYLEQGKYDLAIADFSEALKHGELQSRIYTNMGLAKAKQGDYQGAIKDFDRAFSYQPMDHRSFVFMAESLEKTGDLEKALRTYQLAKNLLNDPDALAMIQSRINQLEIQKGQRPADGRASSQNIQTTSAPSSIAQTFQPPERPQPQRREIALAHPFPGAGAQPQKKTQDGAVVIDSYQTLDEASRSKALTKYSGPAREIYRQGQDFMAKSDATKALIRFEDARQLERRNKNVFAVAWCDVEIARVHSRLGDYVHADRYLRDALRLFESLKAEDQVILTLLELAETSKHLMEKDKASTFYARARDMAASLGYEAFAKQIADMASGKKVSLERQTLPRASAAPKDAREAHTEASPPPPAANGKQPQTRQPDAQPAASTRGNAPQPPQPSLAKAPRPPQKPQAVETAIKPETPRSEHSKASDNTPLVFKTPEKIGSKGPQDFGEAGRQIAAGSPSLNRSAPTKKETSIDAQTKKPDKAHAELPAPPAARHKALAQETRPPKITASTPQITKPAPKEPSLQQDLILLRELKKKNDAEQMIPVLTRLGRRYFETANFEKSNHAYSAAIDLREKLGMPDGIDLLLEARAATRENLGNLSDAMEDLCRSLYLQRKRGVQPDGHLTDRLTKLSNALGIDRDALVRAFQLLWDSRAKNDSNGELQALLTIASSYDRAGRFSQALAYYDRAAASVTANKAQVLEKMGDDRLAEQQWSQALDTLKNLDYSAYIHIMKQSKILGARALR</sequence>
<dbReference type="GO" id="GO:0046813">
    <property type="term" value="P:receptor-mediated virion attachment to host cell"/>
    <property type="evidence" value="ECO:0007669"/>
    <property type="project" value="TreeGrafter"/>
</dbReference>
<keyword evidence="5" id="KW-0732">Signal</keyword>
<dbReference type="SUPFAM" id="SSF48452">
    <property type="entry name" value="TPR-like"/>
    <property type="match status" value="3"/>
</dbReference>
<gene>
    <name evidence="6" type="ORF">ENV54_06825</name>
</gene>
<dbReference type="GO" id="GO:0009279">
    <property type="term" value="C:cell outer membrane"/>
    <property type="evidence" value="ECO:0007669"/>
    <property type="project" value="TreeGrafter"/>
</dbReference>